<keyword evidence="2" id="KW-1185">Reference proteome</keyword>
<evidence type="ECO:0000313" key="1">
    <source>
        <dbReference type="EMBL" id="MBA0754263.1"/>
    </source>
</evidence>
<dbReference type="EMBL" id="JABEZY010260756">
    <property type="protein sequence ID" value="MBA0754263.1"/>
    <property type="molecule type" value="Genomic_DNA"/>
</dbReference>
<name>A0A7J9D0J6_GOSGO</name>
<accession>A0A7J9D0J6</accession>
<dbReference type="Proteomes" id="UP000593579">
    <property type="component" value="Unassembled WGS sequence"/>
</dbReference>
<reference evidence="1 2" key="1">
    <citation type="journal article" date="2019" name="Genome Biol. Evol.">
        <title>Insights into the evolution of the New World diploid cottons (Gossypium, subgenus Houzingenia) based on genome sequencing.</title>
        <authorList>
            <person name="Grover C.E."/>
            <person name="Arick M.A. 2nd"/>
            <person name="Thrash A."/>
            <person name="Conover J.L."/>
            <person name="Sanders W.S."/>
            <person name="Peterson D.G."/>
            <person name="Frelichowski J.E."/>
            <person name="Scheffler J.A."/>
            <person name="Scheffler B.E."/>
            <person name="Wendel J.F."/>
        </authorList>
    </citation>
    <scope>NUCLEOTIDE SEQUENCE [LARGE SCALE GENOMIC DNA]</scope>
    <source>
        <strain evidence="1">5</strain>
        <tissue evidence="1">Leaf</tissue>
    </source>
</reference>
<evidence type="ECO:0000313" key="2">
    <source>
        <dbReference type="Proteomes" id="UP000593579"/>
    </source>
</evidence>
<dbReference type="AlphaFoldDB" id="A0A7J9D0J6"/>
<proteinExistence type="predicted"/>
<organism evidence="1 2">
    <name type="scientific">Gossypium gossypioides</name>
    <name type="common">Mexican cotton</name>
    <name type="synonym">Selera gossypioides</name>
    <dbReference type="NCBI Taxonomy" id="34282"/>
    <lineage>
        <taxon>Eukaryota</taxon>
        <taxon>Viridiplantae</taxon>
        <taxon>Streptophyta</taxon>
        <taxon>Embryophyta</taxon>
        <taxon>Tracheophyta</taxon>
        <taxon>Spermatophyta</taxon>
        <taxon>Magnoliopsida</taxon>
        <taxon>eudicotyledons</taxon>
        <taxon>Gunneridae</taxon>
        <taxon>Pentapetalae</taxon>
        <taxon>rosids</taxon>
        <taxon>malvids</taxon>
        <taxon>Malvales</taxon>
        <taxon>Malvaceae</taxon>
        <taxon>Malvoideae</taxon>
        <taxon>Gossypium</taxon>
    </lineage>
</organism>
<protein>
    <submittedName>
        <fullName evidence="1">Uncharacterized protein</fullName>
    </submittedName>
</protein>
<gene>
    <name evidence="1" type="ORF">Gogos_021979</name>
</gene>
<sequence length="40" mass="4622">MRNIEAKNLQKILKKFIVSSSMWTVSKNGTHTYPRDSALQ</sequence>
<comment type="caution">
    <text evidence="1">The sequence shown here is derived from an EMBL/GenBank/DDBJ whole genome shotgun (WGS) entry which is preliminary data.</text>
</comment>